<gene>
    <name evidence="2" type="ORF">AVEN_218616_1</name>
</gene>
<dbReference type="GO" id="GO:0035556">
    <property type="term" value="P:intracellular signal transduction"/>
    <property type="evidence" value="ECO:0007669"/>
    <property type="project" value="InterPro"/>
</dbReference>
<keyword evidence="3" id="KW-1185">Reference proteome</keyword>
<accession>A0A4Y2WCR8</accession>
<dbReference type="SUPFAM" id="SSF158235">
    <property type="entry name" value="SOCS box-like"/>
    <property type="match status" value="1"/>
</dbReference>
<dbReference type="SMART" id="SM00969">
    <property type="entry name" value="SOCS_box"/>
    <property type="match status" value="1"/>
</dbReference>
<dbReference type="EMBL" id="BGPR01059448">
    <property type="protein sequence ID" value="GBO35463.1"/>
    <property type="molecule type" value="Genomic_DNA"/>
</dbReference>
<dbReference type="Proteomes" id="UP000499080">
    <property type="component" value="Unassembled WGS sequence"/>
</dbReference>
<evidence type="ECO:0000259" key="1">
    <source>
        <dbReference type="PROSITE" id="PS50225"/>
    </source>
</evidence>
<dbReference type="Pfam" id="PF07525">
    <property type="entry name" value="SOCS_box"/>
    <property type="match status" value="1"/>
</dbReference>
<proteinExistence type="predicted"/>
<organism evidence="2 3">
    <name type="scientific">Araneus ventricosus</name>
    <name type="common">Orbweaver spider</name>
    <name type="synonym">Epeira ventricosa</name>
    <dbReference type="NCBI Taxonomy" id="182803"/>
    <lineage>
        <taxon>Eukaryota</taxon>
        <taxon>Metazoa</taxon>
        <taxon>Ecdysozoa</taxon>
        <taxon>Arthropoda</taxon>
        <taxon>Chelicerata</taxon>
        <taxon>Arachnida</taxon>
        <taxon>Araneae</taxon>
        <taxon>Araneomorphae</taxon>
        <taxon>Entelegynae</taxon>
        <taxon>Araneoidea</taxon>
        <taxon>Araneidae</taxon>
        <taxon>Araneus</taxon>
    </lineage>
</organism>
<sequence length="411" mass="48146">MERFSTKLEHRWIMLNGLVDAVKFSFIVRNSISYLNLHLSEYSDLHDRSRTVLEVANDFVCTEEKCRRIFAPSRSLLYNLNLDMPARREYRLKNDLAACRFSRDSSIPHIAKITLSCGFDFWNMCHSIEDAFKVTDQKLKILGFLVKSPHLKGEILRPLPAHIMNNFIDYFYPKITDSVLFKDFIETLDLEEWMTTYEEPAILEHLLYHVRHHGRNLNEEGYSMCQLMDKCILSLFFSNIVPILKYTDAPGFSSEAYDMYVSEISDFIPNLTEEVLAGIERRLTPQRLYLMLQILSMYIESNRLRCTETISEALRLLWNSSPVACITFGEIETAFKGFLPDKELKDMYEFYCSSIDEHHSVVESRPLKHLCRTTIRRILKKHFWIPEGVRLTGLPLSLQSFLNLEKFIITT</sequence>
<evidence type="ECO:0000313" key="3">
    <source>
        <dbReference type="Proteomes" id="UP000499080"/>
    </source>
</evidence>
<reference evidence="2 3" key="1">
    <citation type="journal article" date="2019" name="Sci. Rep.">
        <title>Orb-weaving spider Araneus ventricosus genome elucidates the spidroin gene catalogue.</title>
        <authorList>
            <person name="Kono N."/>
            <person name="Nakamura H."/>
            <person name="Ohtoshi R."/>
            <person name="Moran D.A.P."/>
            <person name="Shinohara A."/>
            <person name="Yoshida Y."/>
            <person name="Fujiwara M."/>
            <person name="Mori M."/>
            <person name="Tomita M."/>
            <person name="Arakawa K."/>
        </authorList>
    </citation>
    <scope>NUCLEOTIDE SEQUENCE [LARGE SCALE GENOMIC DNA]</scope>
</reference>
<dbReference type="OrthoDB" id="6419934at2759"/>
<evidence type="ECO:0000313" key="2">
    <source>
        <dbReference type="EMBL" id="GBO35463.1"/>
    </source>
</evidence>
<dbReference type="PROSITE" id="PS50225">
    <property type="entry name" value="SOCS"/>
    <property type="match status" value="1"/>
</dbReference>
<dbReference type="AlphaFoldDB" id="A0A4Y2WCR8"/>
<name>A0A4Y2WCR8_ARAVE</name>
<comment type="caution">
    <text evidence="2">The sequence shown here is derived from an EMBL/GenBank/DDBJ whole genome shotgun (WGS) entry which is preliminary data.</text>
</comment>
<feature type="domain" description="SOCS box" evidence="1">
    <location>
        <begin position="365"/>
        <end position="408"/>
    </location>
</feature>
<dbReference type="InterPro" id="IPR001496">
    <property type="entry name" value="SOCS_box"/>
</dbReference>
<protein>
    <recommendedName>
        <fullName evidence="1">SOCS box domain-containing protein</fullName>
    </recommendedName>
</protein>
<dbReference type="InterPro" id="IPR036036">
    <property type="entry name" value="SOCS_box-like_dom_sf"/>
</dbReference>
<dbReference type="CDD" id="cd03716">
    <property type="entry name" value="SOCS_ASB_like"/>
    <property type="match status" value="1"/>
</dbReference>